<evidence type="ECO:0000256" key="4">
    <source>
        <dbReference type="ARBA" id="ARBA00022946"/>
    </source>
</evidence>
<sequence>MFAARRATTAAGSVASRLYSTASSAKPSVKLIAELRKITEGVSLSKAREALAASNNDLQAALKWLDADRAATGAAKVAKLSGRHAGQGLLGVRVLSPGCRPGAAGAVRAAMVELNCETDFVARNELFGKLLSDIAHTAAYLAEPTHGDKFIQSISCDALSEAPLLDHLNPQSSSASPVSVGDAVRDLVTKVGEKVTLRRAVSVARDPFPAQQRHLGLRVFPFVHGSVHVPTNGIKGTLALLALKSHNLPSLVSSEEFQQKLAALERSLGRTIVGFPTTVVRSDSAHAGAEALYDQPSDMFMDKQGSTVQEELRLWSQKHGLVADGAEDGGVEVLEFTKWSVGEQLEDN</sequence>
<reference evidence="8" key="1">
    <citation type="submission" date="2014-01" db="EMBL/GenBank/DDBJ databases">
        <title>The genome of the white-rot fungus Pycnoporus cinnabarinus: a basidiomycete model with a versatile arsenal for lignocellulosic biomass breakdown.</title>
        <authorList>
            <person name="Levasseur A."/>
            <person name="Lomascolo A."/>
            <person name="Ruiz-Duenas F.J."/>
            <person name="Uzan E."/>
            <person name="Piumi F."/>
            <person name="Kues U."/>
            <person name="Ram A.F.J."/>
            <person name="Murat C."/>
            <person name="Haon M."/>
            <person name="Benoit I."/>
            <person name="Arfi Y."/>
            <person name="Chevret D."/>
            <person name="Drula E."/>
            <person name="Kwon M.J."/>
            <person name="Gouret P."/>
            <person name="Lesage-Meessen L."/>
            <person name="Lombard V."/>
            <person name="Mariette J."/>
            <person name="Noirot C."/>
            <person name="Park J."/>
            <person name="Patyshakuliyeva A."/>
            <person name="Wieneger R.A.B."/>
            <person name="Wosten H.A.B."/>
            <person name="Martin F."/>
            <person name="Coutinho P.M."/>
            <person name="de Vries R."/>
            <person name="Martinez A.T."/>
            <person name="Klopp C."/>
            <person name="Pontarotti P."/>
            <person name="Henrissat B."/>
            <person name="Record E."/>
        </authorList>
    </citation>
    <scope>NUCLEOTIDE SEQUENCE [LARGE SCALE GENOMIC DNA]</scope>
    <source>
        <strain evidence="8">BRFM137</strain>
    </source>
</reference>
<evidence type="ECO:0000313" key="9">
    <source>
        <dbReference type="Proteomes" id="UP000029665"/>
    </source>
</evidence>
<keyword evidence="2 6" id="KW-0251">Elongation factor</keyword>
<organism evidence="8 9">
    <name type="scientific">Pycnoporus cinnabarinus</name>
    <name type="common">Cinnabar-red polypore</name>
    <name type="synonym">Trametes cinnabarina</name>
    <dbReference type="NCBI Taxonomy" id="5643"/>
    <lineage>
        <taxon>Eukaryota</taxon>
        <taxon>Fungi</taxon>
        <taxon>Dikarya</taxon>
        <taxon>Basidiomycota</taxon>
        <taxon>Agaricomycotina</taxon>
        <taxon>Agaricomycetes</taxon>
        <taxon>Polyporales</taxon>
        <taxon>Polyporaceae</taxon>
        <taxon>Trametes</taxon>
    </lineage>
</organism>
<keyword evidence="9" id="KW-1185">Reference proteome</keyword>
<evidence type="ECO:0000256" key="2">
    <source>
        <dbReference type="ARBA" id="ARBA00022768"/>
    </source>
</evidence>
<dbReference type="HAMAP" id="MF_00050">
    <property type="entry name" value="EF_Ts"/>
    <property type="match status" value="1"/>
</dbReference>
<dbReference type="STRING" id="5643.A0A060SFL2"/>
<dbReference type="InterPro" id="IPR018101">
    <property type="entry name" value="Transl_elong_Ts_CS"/>
</dbReference>
<dbReference type="GO" id="GO:0005739">
    <property type="term" value="C:mitochondrion"/>
    <property type="evidence" value="ECO:0007669"/>
    <property type="project" value="UniProtKB-SubCell"/>
</dbReference>
<dbReference type="SUPFAM" id="SSF46934">
    <property type="entry name" value="UBA-like"/>
    <property type="match status" value="1"/>
</dbReference>
<dbReference type="CDD" id="cd14275">
    <property type="entry name" value="UBA_EF-Ts"/>
    <property type="match status" value="1"/>
</dbReference>
<evidence type="ECO:0000256" key="5">
    <source>
        <dbReference type="ARBA" id="ARBA00023128"/>
    </source>
</evidence>
<dbReference type="PROSITE" id="PS01127">
    <property type="entry name" value="EF_TS_2"/>
    <property type="match status" value="1"/>
</dbReference>
<comment type="similarity">
    <text evidence="1 6">Belongs to the EF-Ts family.</text>
</comment>
<feature type="domain" description="Translation elongation factor EFTs/EF1B dimerisation" evidence="7">
    <location>
        <begin position="109"/>
        <end position="205"/>
    </location>
</feature>
<dbReference type="Gene3D" id="3.30.479.20">
    <property type="entry name" value="Elongation factor Ts, dimerisation domain"/>
    <property type="match status" value="1"/>
</dbReference>
<dbReference type="OMA" id="FAKWTVG"/>
<dbReference type="OrthoDB" id="277235at2759"/>
<dbReference type="AlphaFoldDB" id="A0A060SFL2"/>
<dbReference type="GO" id="GO:0003746">
    <property type="term" value="F:translation elongation factor activity"/>
    <property type="evidence" value="ECO:0007669"/>
    <property type="project" value="UniProtKB-UniRule"/>
</dbReference>
<keyword evidence="4" id="KW-0809">Transit peptide</keyword>
<evidence type="ECO:0000313" key="8">
    <source>
        <dbReference type="EMBL" id="CDO73001.1"/>
    </source>
</evidence>
<dbReference type="EMBL" id="CCBP010000119">
    <property type="protein sequence ID" value="CDO73001.1"/>
    <property type="molecule type" value="Genomic_DNA"/>
</dbReference>
<dbReference type="PANTHER" id="PTHR11741:SF0">
    <property type="entry name" value="ELONGATION FACTOR TS, MITOCHONDRIAL"/>
    <property type="match status" value="1"/>
</dbReference>
<protein>
    <recommendedName>
        <fullName evidence="6">Elongation factor Ts, mitochondrial</fullName>
        <shortName evidence="6">EF-Ts</shortName>
        <shortName evidence="6">EF-TsMt</shortName>
    </recommendedName>
</protein>
<dbReference type="PANTHER" id="PTHR11741">
    <property type="entry name" value="ELONGATION FACTOR TS"/>
    <property type="match status" value="1"/>
</dbReference>
<evidence type="ECO:0000256" key="3">
    <source>
        <dbReference type="ARBA" id="ARBA00022917"/>
    </source>
</evidence>
<accession>A0A060SFL2</accession>
<dbReference type="InterPro" id="IPR014039">
    <property type="entry name" value="Transl_elong_EFTs/EF1B_dimer"/>
</dbReference>
<dbReference type="InterPro" id="IPR001816">
    <property type="entry name" value="Transl_elong_EFTs/EF1B"/>
</dbReference>
<evidence type="ECO:0000256" key="6">
    <source>
        <dbReference type="HAMAP-Rule" id="MF_03135"/>
    </source>
</evidence>
<evidence type="ECO:0000256" key="1">
    <source>
        <dbReference type="ARBA" id="ARBA00005532"/>
    </source>
</evidence>
<dbReference type="InterPro" id="IPR009060">
    <property type="entry name" value="UBA-like_sf"/>
</dbReference>
<dbReference type="HOGENOM" id="CLU_047155_4_1_1"/>
<dbReference type="SUPFAM" id="SSF54713">
    <property type="entry name" value="Elongation factor Ts (EF-Ts), dimerisation domain"/>
    <property type="match status" value="1"/>
</dbReference>
<comment type="subcellular location">
    <subcellularLocation>
        <location evidence="6">Mitochondrion</location>
    </subcellularLocation>
</comment>
<keyword evidence="5 6" id="KW-0496">Mitochondrion</keyword>
<comment type="caution">
    <text evidence="8">The sequence shown here is derived from an EMBL/GenBank/DDBJ whole genome shotgun (WGS) entry which is preliminary data.</text>
</comment>
<dbReference type="InterPro" id="IPR036402">
    <property type="entry name" value="EF-Ts_dimer_sf"/>
</dbReference>
<dbReference type="GO" id="GO:0070125">
    <property type="term" value="P:mitochondrial translational elongation"/>
    <property type="evidence" value="ECO:0007669"/>
    <property type="project" value="TreeGrafter"/>
</dbReference>
<dbReference type="Proteomes" id="UP000029665">
    <property type="component" value="Unassembled WGS sequence"/>
</dbReference>
<proteinExistence type="inferred from homology"/>
<keyword evidence="3 6" id="KW-0648">Protein biosynthesis</keyword>
<dbReference type="Pfam" id="PF00889">
    <property type="entry name" value="EF_TS"/>
    <property type="match status" value="1"/>
</dbReference>
<evidence type="ECO:0000259" key="7">
    <source>
        <dbReference type="Pfam" id="PF00889"/>
    </source>
</evidence>
<dbReference type="Gene3D" id="1.10.8.10">
    <property type="entry name" value="DNA helicase RuvA subunit, C-terminal domain"/>
    <property type="match status" value="1"/>
</dbReference>
<name>A0A060SFL2_PYCCI</name>
<gene>
    <name evidence="6" type="primary">TSF1</name>
    <name evidence="8" type="ORF">BN946_scf185007.g55</name>
</gene>
<comment type="function">
    <text evidence="6">Associates with the EF-Tu.GDP complex and induces the exchange of GDP to GTP. It remains bound to the aminoacyl-tRNA.EF-Tu.GTP complex up to the GTP hydrolysis stage on the ribosome.</text>
</comment>